<accession>A0A0D6JAK8</accession>
<proteinExistence type="predicted"/>
<gene>
    <name evidence="1" type="ORF">YBN1229_v1_0498</name>
</gene>
<organism evidence="1 2">
    <name type="scientific">Candidatus Filomicrobium marinum</name>
    <dbReference type="NCBI Taxonomy" id="1608628"/>
    <lineage>
        <taxon>Bacteria</taxon>
        <taxon>Pseudomonadati</taxon>
        <taxon>Pseudomonadota</taxon>
        <taxon>Alphaproteobacteria</taxon>
        <taxon>Hyphomicrobiales</taxon>
        <taxon>Hyphomicrobiaceae</taxon>
        <taxon>Filomicrobium</taxon>
    </lineage>
</organism>
<dbReference type="KEGG" id="fiy:BN1229_v1_0498"/>
<protein>
    <submittedName>
        <fullName evidence="1">Uncharacterized protein</fullName>
    </submittedName>
</protein>
<dbReference type="RefSeq" id="WP_244464981.1">
    <property type="nucleotide sequence ID" value="NZ_LN829118.1"/>
</dbReference>
<dbReference type="KEGG" id="fil:BN1229_v1_0495"/>
<keyword evidence="2" id="KW-1185">Reference proteome</keyword>
<reference evidence="2" key="1">
    <citation type="submission" date="2015-02" db="EMBL/GenBank/DDBJ databases">
        <authorList>
            <person name="Chooi Y.-H."/>
        </authorList>
    </citation>
    <scope>NUCLEOTIDE SEQUENCE [LARGE SCALE GENOMIC DNA]</scope>
    <source>
        <strain evidence="2">strain Y</strain>
    </source>
</reference>
<sequence>MIAGRVARLWGIVELAWEMLKGHFMSKVAQFLSAFVVGLMFFGAVAAAQSDDVWPKNFTCKFDAGTRGSFEAGKFTSATASPLSFEITDVDLDAQNAHLRTSGSEASGTLRIVRAINANHFLEVVPEGFLNLTTIYDDKNHDGEHPAVHSRHLGVLGQPLFSQYTGICRAKD</sequence>
<dbReference type="Proteomes" id="UP000033187">
    <property type="component" value="Chromosome 1"/>
</dbReference>
<evidence type="ECO:0000313" key="1">
    <source>
        <dbReference type="EMBL" id="CPR15770.1"/>
    </source>
</evidence>
<evidence type="ECO:0000313" key="2">
    <source>
        <dbReference type="Proteomes" id="UP000033187"/>
    </source>
</evidence>
<dbReference type="AlphaFoldDB" id="A0A0D6JAK8"/>
<name>A0A0D6JAK8_9HYPH</name>
<dbReference type="EMBL" id="LN829119">
    <property type="protein sequence ID" value="CPR15770.1"/>
    <property type="molecule type" value="Genomic_DNA"/>
</dbReference>